<dbReference type="InterPro" id="IPR046482">
    <property type="entry name" value="DUF6575"/>
</dbReference>
<dbReference type="Pfam" id="PF20215">
    <property type="entry name" value="DUF6575"/>
    <property type="match status" value="1"/>
</dbReference>
<protein>
    <recommendedName>
        <fullName evidence="1">DUF6575 domain-containing protein</fullName>
    </recommendedName>
</protein>
<evidence type="ECO:0000313" key="2">
    <source>
        <dbReference type="EMBL" id="QDS53806.1"/>
    </source>
</evidence>
<evidence type="ECO:0000259" key="1">
    <source>
        <dbReference type="Pfam" id="PF20215"/>
    </source>
</evidence>
<sequence>MTIVFSKLIDVFDEFMYPTFFSYEARVGEKTKIFITLFAYYDENSRKDYFFNVPVNKKKYEQLINGEIEIRSLFVNNKDGFFTEGSPESVAIIEPIHLNVNTVDYLPEKNLFMVYDDDEFLIVDIEEMNSELDNSETVEKLFDLNIGKQINSSEYNNKEGLMIAFSNDNQIIKADSLGVLITKTSELFNKISNNLLNLNVVKPFESSFGISLKFDSLNLDINDNEIYINKFLNLLNFVSNDKKEDFFNEFLGLYSIKEKDEFLNILNELSSNDIEMKSMYYNNINGIYKGSILKPSEAKKFINRVYNTTETKETLNINNATIYKIDVKNNSFGVIIDNDIYTGKLGESLQDKEETQFTVPSEKNVVLTQIFKKDKFTKKERKHYILESIN</sequence>
<feature type="domain" description="DUF6575" evidence="1">
    <location>
        <begin position="7"/>
        <end position="119"/>
    </location>
</feature>
<keyword evidence="2" id="KW-0614">Plasmid</keyword>
<gene>
    <name evidence="2" type="ORF">FP476_14650</name>
</gene>
<proteinExistence type="predicted"/>
<dbReference type="EMBL" id="CP042062">
    <property type="protein sequence ID" value="QDS53806.1"/>
    <property type="molecule type" value="Genomic_DNA"/>
</dbReference>
<geneLocation type="plasmid" evidence="2">
    <name>pSALNB86</name>
</geneLocation>
<dbReference type="AlphaFoldDB" id="A0A517J8P6"/>
<dbReference type="RefSeq" id="WP_000156953.1">
    <property type="nucleotide sequence ID" value="NZ_BAABRD010000003.1"/>
</dbReference>
<reference evidence="2" key="1">
    <citation type="submission" date="2019-07" db="EMBL/GenBank/DDBJ databases">
        <title>Comparative genomics of plasmid bearing Staphylococcus aureus strains isolated from various retail meats.</title>
        <authorList>
            <person name="Neyaz L."/>
            <person name="Karki A.B."/>
            <person name="Fakhr M.K."/>
        </authorList>
    </citation>
    <scope>NUCLEOTIDE SEQUENCE</scope>
    <source>
        <strain evidence="2">B1-4A</strain>
        <plasmid evidence="2">pSALNB86</plasmid>
    </source>
</reference>
<organism evidence="2">
    <name type="scientific">Staphylococcus aureus</name>
    <dbReference type="NCBI Taxonomy" id="1280"/>
    <lineage>
        <taxon>Bacteria</taxon>
        <taxon>Bacillati</taxon>
        <taxon>Bacillota</taxon>
        <taxon>Bacilli</taxon>
        <taxon>Bacillales</taxon>
        <taxon>Staphylococcaceae</taxon>
        <taxon>Staphylococcus</taxon>
    </lineage>
</organism>
<name>A0A517J8P6_STAAU</name>
<accession>A0A517J8P6</accession>